<dbReference type="EMBL" id="MU006809">
    <property type="protein sequence ID" value="KAF2635186.1"/>
    <property type="molecule type" value="Genomic_DNA"/>
</dbReference>
<keyword evidence="3" id="KW-1185">Reference proteome</keyword>
<proteinExistence type="predicted"/>
<evidence type="ECO:0000313" key="3">
    <source>
        <dbReference type="Proteomes" id="UP000799753"/>
    </source>
</evidence>
<feature type="region of interest" description="Disordered" evidence="1">
    <location>
        <begin position="134"/>
        <end position="153"/>
    </location>
</feature>
<accession>A0A6A6RIN7</accession>
<protein>
    <submittedName>
        <fullName evidence="2">Uncharacterized protein</fullName>
    </submittedName>
</protein>
<organism evidence="2 3">
    <name type="scientific">Massarina eburnea CBS 473.64</name>
    <dbReference type="NCBI Taxonomy" id="1395130"/>
    <lineage>
        <taxon>Eukaryota</taxon>
        <taxon>Fungi</taxon>
        <taxon>Dikarya</taxon>
        <taxon>Ascomycota</taxon>
        <taxon>Pezizomycotina</taxon>
        <taxon>Dothideomycetes</taxon>
        <taxon>Pleosporomycetidae</taxon>
        <taxon>Pleosporales</taxon>
        <taxon>Massarineae</taxon>
        <taxon>Massarinaceae</taxon>
        <taxon>Massarina</taxon>
    </lineage>
</organism>
<dbReference type="AlphaFoldDB" id="A0A6A6RIN7"/>
<sequence length="153" mass="17132">MFHTDIVPGFCCEIVCLFPSMFDVLLRSSSSGRLIYSCSDNRAVVDQALSQDIYKLVGAICERGNSSLAHDFYPERVFMISSAKASSRASFAVLQFGIDTFLDTNTVANSFERCLNSIHKEQVFHWPRPETADNLHARVMSSPPKESRTMSPQ</sequence>
<evidence type="ECO:0000313" key="2">
    <source>
        <dbReference type="EMBL" id="KAF2635186.1"/>
    </source>
</evidence>
<gene>
    <name evidence="2" type="ORF">P280DRAFT_197352</name>
</gene>
<name>A0A6A6RIN7_9PLEO</name>
<dbReference type="Proteomes" id="UP000799753">
    <property type="component" value="Unassembled WGS sequence"/>
</dbReference>
<evidence type="ECO:0000256" key="1">
    <source>
        <dbReference type="SAM" id="MobiDB-lite"/>
    </source>
</evidence>
<reference evidence="2" key="1">
    <citation type="journal article" date="2020" name="Stud. Mycol.">
        <title>101 Dothideomycetes genomes: a test case for predicting lifestyles and emergence of pathogens.</title>
        <authorList>
            <person name="Haridas S."/>
            <person name="Albert R."/>
            <person name="Binder M."/>
            <person name="Bloem J."/>
            <person name="Labutti K."/>
            <person name="Salamov A."/>
            <person name="Andreopoulos B."/>
            <person name="Baker S."/>
            <person name="Barry K."/>
            <person name="Bills G."/>
            <person name="Bluhm B."/>
            <person name="Cannon C."/>
            <person name="Castanera R."/>
            <person name="Culley D."/>
            <person name="Daum C."/>
            <person name="Ezra D."/>
            <person name="Gonzalez J."/>
            <person name="Henrissat B."/>
            <person name="Kuo A."/>
            <person name="Liang C."/>
            <person name="Lipzen A."/>
            <person name="Lutzoni F."/>
            <person name="Magnuson J."/>
            <person name="Mondo S."/>
            <person name="Nolan M."/>
            <person name="Ohm R."/>
            <person name="Pangilinan J."/>
            <person name="Park H.-J."/>
            <person name="Ramirez L."/>
            <person name="Alfaro M."/>
            <person name="Sun H."/>
            <person name="Tritt A."/>
            <person name="Yoshinaga Y."/>
            <person name="Zwiers L.-H."/>
            <person name="Turgeon B."/>
            <person name="Goodwin S."/>
            <person name="Spatafora J."/>
            <person name="Crous P."/>
            <person name="Grigoriev I."/>
        </authorList>
    </citation>
    <scope>NUCLEOTIDE SEQUENCE</scope>
    <source>
        <strain evidence="2">CBS 473.64</strain>
    </source>
</reference>